<keyword evidence="1" id="KW-0347">Helicase</keyword>
<organism evidence="1 2">
    <name type="scientific">Gigaspora margarita</name>
    <dbReference type="NCBI Taxonomy" id="4874"/>
    <lineage>
        <taxon>Eukaryota</taxon>
        <taxon>Fungi</taxon>
        <taxon>Fungi incertae sedis</taxon>
        <taxon>Mucoromycota</taxon>
        <taxon>Glomeromycotina</taxon>
        <taxon>Glomeromycetes</taxon>
        <taxon>Diversisporales</taxon>
        <taxon>Gigasporaceae</taxon>
        <taxon>Gigaspora</taxon>
    </lineage>
</organism>
<evidence type="ECO:0000313" key="1">
    <source>
        <dbReference type="EMBL" id="KAF0490306.1"/>
    </source>
</evidence>
<keyword evidence="1" id="KW-0378">Hydrolase</keyword>
<gene>
    <name evidence="1" type="ORF">F8M41_021951</name>
</gene>
<keyword evidence="1" id="KW-0067">ATP-binding</keyword>
<evidence type="ECO:0000313" key="2">
    <source>
        <dbReference type="Proteomes" id="UP000439903"/>
    </source>
</evidence>
<keyword evidence="1" id="KW-0547">Nucleotide-binding</keyword>
<sequence length="141" mass="15813">MKVVITVNICANDNLANSSQGILRQIVYDKDSIESSVSNKNIIVLKSPPKYIIIELTGRNPGSYQDLQPNHVPIYPVKRPCVCTIWKCDGTKIQRRFQCFQLPITPAFTFTDYKCQGRTLQKAIVDLASSNTSNGLYVMLS</sequence>
<protein>
    <submittedName>
        <fullName evidence="1">ATP-dependent DNA helicase PIF1</fullName>
    </submittedName>
</protein>
<accession>A0A8H4AFV0</accession>
<name>A0A8H4AFV0_GIGMA</name>
<dbReference type="Proteomes" id="UP000439903">
    <property type="component" value="Unassembled WGS sequence"/>
</dbReference>
<keyword evidence="2" id="KW-1185">Reference proteome</keyword>
<dbReference type="OrthoDB" id="2424924at2759"/>
<dbReference type="EMBL" id="WTPW01000663">
    <property type="protein sequence ID" value="KAF0490306.1"/>
    <property type="molecule type" value="Genomic_DNA"/>
</dbReference>
<proteinExistence type="predicted"/>
<reference evidence="1 2" key="1">
    <citation type="journal article" date="2019" name="Environ. Microbiol.">
        <title>At the nexus of three kingdoms: the genome of the mycorrhizal fungus Gigaspora margarita provides insights into plant, endobacterial and fungal interactions.</title>
        <authorList>
            <person name="Venice F."/>
            <person name="Ghignone S."/>
            <person name="Salvioli di Fossalunga A."/>
            <person name="Amselem J."/>
            <person name="Novero M."/>
            <person name="Xianan X."/>
            <person name="Sedzielewska Toro K."/>
            <person name="Morin E."/>
            <person name="Lipzen A."/>
            <person name="Grigoriev I.V."/>
            <person name="Henrissat B."/>
            <person name="Martin F.M."/>
            <person name="Bonfante P."/>
        </authorList>
    </citation>
    <scope>NUCLEOTIDE SEQUENCE [LARGE SCALE GENOMIC DNA]</scope>
    <source>
        <strain evidence="1 2">BEG34</strain>
    </source>
</reference>
<comment type="caution">
    <text evidence="1">The sequence shown here is derived from an EMBL/GenBank/DDBJ whole genome shotgun (WGS) entry which is preliminary data.</text>
</comment>
<dbReference type="GO" id="GO:0004386">
    <property type="term" value="F:helicase activity"/>
    <property type="evidence" value="ECO:0007669"/>
    <property type="project" value="UniProtKB-KW"/>
</dbReference>
<dbReference type="AlphaFoldDB" id="A0A8H4AFV0"/>